<dbReference type="OrthoDB" id="9797506at2"/>
<dbReference type="InterPro" id="IPR036610">
    <property type="entry name" value="PEBP-like_sf"/>
</dbReference>
<proteinExistence type="predicted"/>
<dbReference type="CDD" id="cd00865">
    <property type="entry name" value="PEBP_bact_arch"/>
    <property type="match status" value="1"/>
</dbReference>
<gene>
    <name evidence="2" type="ORF">FIV34_00690</name>
</gene>
<dbReference type="Pfam" id="PF01161">
    <property type="entry name" value="PBP"/>
    <property type="match status" value="1"/>
</dbReference>
<dbReference type="InterPro" id="IPR008914">
    <property type="entry name" value="PEBP"/>
</dbReference>
<protein>
    <submittedName>
        <fullName evidence="2">YbhB/YbcL family Raf kinase inhibitor-like protein</fullName>
    </submittedName>
</protein>
<dbReference type="SUPFAM" id="SSF49777">
    <property type="entry name" value="PEBP-like"/>
    <property type="match status" value="1"/>
</dbReference>
<reference evidence="2 3" key="1">
    <citation type="submission" date="2019-06" db="EMBL/GenBank/DDBJ databases">
        <title>A complete genome sequence for Luteibacter pinisoli MAH-14.</title>
        <authorList>
            <person name="Baltrus D.A."/>
        </authorList>
    </citation>
    <scope>NUCLEOTIDE SEQUENCE [LARGE SCALE GENOMIC DNA]</scope>
    <source>
        <strain evidence="2 3">MAH-14</strain>
    </source>
</reference>
<sequence>MRLKSDSIENGKPVPEKNAFMGPAKGETPPIRPAGNATPHLAWTEVSDKAKSFAIAVIDTDVPSKADDVNVEGRDVPRNLPRVEFVHWLMANIPVECRELAEGACGEGIVARGKGNGKIKDDLVGPPGSVQGLNSYTEWFKGDADMEGHYHGYDGPCPPWNDSIVHHYHFHVYALDVDTVALENGFSLAELRDVIKGHVVDEAVITGTYSLNPKFHA</sequence>
<dbReference type="Proteomes" id="UP000316093">
    <property type="component" value="Chromosome"/>
</dbReference>
<organism evidence="2 3">
    <name type="scientific">Luteibacter pinisoli</name>
    <dbReference type="NCBI Taxonomy" id="2589080"/>
    <lineage>
        <taxon>Bacteria</taxon>
        <taxon>Pseudomonadati</taxon>
        <taxon>Pseudomonadota</taxon>
        <taxon>Gammaproteobacteria</taxon>
        <taxon>Lysobacterales</taxon>
        <taxon>Rhodanobacteraceae</taxon>
        <taxon>Luteibacter</taxon>
    </lineage>
</organism>
<dbReference type="EMBL" id="CP041046">
    <property type="protein sequence ID" value="QDE37820.1"/>
    <property type="molecule type" value="Genomic_DNA"/>
</dbReference>
<name>A0A4Y5YXV0_9GAMM</name>
<evidence type="ECO:0000313" key="3">
    <source>
        <dbReference type="Proteomes" id="UP000316093"/>
    </source>
</evidence>
<dbReference type="InterPro" id="IPR005247">
    <property type="entry name" value="YbhB_YbcL/LppC-like"/>
</dbReference>
<dbReference type="PANTHER" id="PTHR30289">
    <property type="entry name" value="UNCHARACTERIZED PROTEIN YBCL-RELATED"/>
    <property type="match status" value="1"/>
</dbReference>
<feature type="region of interest" description="Disordered" evidence="1">
    <location>
        <begin position="1"/>
        <end position="38"/>
    </location>
</feature>
<dbReference type="KEGG" id="lpy:FIV34_00690"/>
<dbReference type="NCBIfam" id="TIGR00481">
    <property type="entry name" value="YbhB/YbcL family Raf kinase inhibitor-like protein"/>
    <property type="match status" value="1"/>
</dbReference>
<dbReference type="Gene3D" id="3.90.280.10">
    <property type="entry name" value="PEBP-like"/>
    <property type="match status" value="1"/>
</dbReference>
<dbReference type="PANTHER" id="PTHR30289:SF1">
    <property type="entry name" value="PEBP (PHOSPHATIDYLETHANOLAMINE-BINDING PROTEIN) FAMILY PROTEIN"/>
    <property type="match status" value="1"/>
</dbReference>
<keyword evidence="3" id="KW-1185">Reference proteome</keyword>
<dbReference type="RefSeq" id="WP_139978676.1">
    <property type="nucleotide sequence ID" value="NZ_CP041046.1"/>
</dbReference>
<dbReference type="AlphaFoldDB" id="A0A4Y5YXV0"/>
<evidence type="ECO:0000256" key="1">
    <source>
        <dbReference type="SAM" id="MobiDB-lite"/>
    </source>
</evidence>
<accession>A0A4Y5YXV0</accession>
<evidence type="ECO:0000313" key="2">
    <source>
        <dbReference type="EMBL" id="QDE37820.1"/>
    </source>
</evidence>